<proteinExistence type="predicted"/>
<gene>
    <name evidence="3" type="ORF">FA15DRAFT_756335</name>
</gene>
<name>A0A5C3KVT7_COPMA</name>
<organism evidence="3 4">
    <name type="scientific">Coprinopsis marcescibilis</name>
    <name type="common">Agaric fungus</name>
    <name type="synonym">Psathyrella marcescibilis</name>
    <dbReference type="NCBI Taxonomy" id="230819"/>
    <lineage>
        <taxon>Eukaryota</taxon>
        <taxon>Fungi</taxon>
        <taxon>Dikarya</taxon>
        <taxon>Basidiomycota</taxon>
        <taxon>Agaricomycotina</taxon>
        <taxon>Agaricomycetes</taxon>
        <taxon>Agaricomycetidae</taxon>
        <taxon>Agaricales</taxon>
        <taxon>Agaricineae</taxon>
        <taxon>Psathyrellaceae</taxon>
        <taxon>Coprinopsis</taxon>
    </lineage>
</organism>
<dbReference type="Pfam" id="PF13374">
    <property type="entry name" value="TPR_10"/>
    <property type="match status" value="1"/>
</dbReference>
<dbReference type="Pfam" id="PF24883">
    <property type="entry name" value="NPHP3_N"/>
    <property type="match status" value="1"/>
</dbReference>
<dbReference type="SUPFAM" id="SSF52540">
    <property type="entry name" value="P-loop containing nucleoside triphosphate hydrolases"/>
    <property type="match status" value="1"/>
</dbReference>
<keyword evidence="1" id="KW-0677">Repeat</keyword>
<reference evidence="3 4" key="1">
    <citation type="journal article" date="2019" name="Nat. Ecol. Evol.">
        <title>Megaphylogeny resolves global patterns of mushroom evolution.</title>
        <authorList>
            <person name="Varga T."/>
            <person name="Krizsan K."/>
            <person name="Foldi C."/>
            <person name="Dima B."/>
            <person name="Sanchez-Garcia M."/>
            <person name="Sanchez-Ramirez S."/>
            <person name="Szollosi G.J."/>
            <person name="Szarkandi J.G."/>
            <person name="Papp V."/>
            <person name="Albert L."/>
            <person name="Andreopoulos W."/>
            <person name="Angelini C."/>
            <person name="Antonin V."/>
            <person name="Barry K.W."/>
            <person name="Bougher N.L."/>
            <person name="Buchanan P."/>
            <person name="Buyck B."/>
            <person name="Bense V."/>
            <person name="Catcheside P."/>
            <person name="Chovatia M."/>
            <person name="Cooper J."/>
            <person name="Damon W."/>
            <person name="Desjardin D."/>
            <person name="Finy P."/>
            <person name="Geml J."/>
            <person name="Haridas S."/>
            <person name="Hughes K."/>
            <person name="Justo A."/>
            <person name="Karasinski D."/>
            <person name="Kautmanova I."/>
            <person name="Kiss B."/>
            <person name="Kocsube S."/>
            <person name="Kotiranta H."/>
            <person name="LaButti K.M."/>
            <person name="Lechner B.E."/>
            <person name="Liimatainen K."/>
            <person name="Lipzen A."/>
            <person name="Lukacs Z."/>
            <person name="Mihaltcheva S."/>
            <person name="Morgado L.N."/>
            <person name="Niskanen T."/>
            <person name="Noordeloos M.E."/>
            <person name="Ohm R.A."/>
            <person name="Ortiz-Santana B."/>
            <person name="Ovrebo C."/>
            <person name="Racz N."/>
            <person name="Riley R."/>
            <person name="Savchenko A."/>
            <person name="Shiryaev A."/>
            <person name="Soop K."/>
            <person name="Spirin V."/>
            <person name="Szebenyi C."/>
            <person name="Tomsovsky M."/>
            <person name="Tulloss R.E."/>
            <person name="Uehling J."/>
            <person name="Grigoriev I.V."/>
            <person name="Vagvolgyi C."/>
            <person name="Papp T."/>
            <person name="Martin F.M."/>
            <person name="Miettinen O."/>
            <person name="Hibbett D.S."/>
            <person name="Nagy L.G."/>
        </authorList>
    </citation>
    <scope>NUCLEOTIDE SEQUENCE [LARGE SCALE GENOMIC DNA]</scope>
    <source>
        <strain evidence="3 4">CBS 121175</strain>
    </source>
</reference>
<dbReference type="AlphaFoldDB" id="A0A5C3KVT7"/>
<dbReference type="OrthoDB" id="3038309at2759"/>
<feature type="domain" description="Nephrocystin 3-like N-terminal" evidence="2">
    <location>
        <begin position="131"/>
        <end position="272"/>
    </location>
</feature>
<dbReference type="Gene3D" id="1.25.40.10">
    <property type="entry name" value="Tetratricopeptide repeat domain"/>
    <property type="match status" value="3"/>
</dbReference>
<dbReference type="SUPFAM" id="SSF48452">
    <property type="entry name" value="TPR-like"/>
    <property type="match status" value="2"/>
</dbReference>
<evidence type="ECO:0000259" key="2">
    <source>
        <dbReference type="Pfam" id="PF24883"/>
    </source>
</evidence>
<dbReference type="PANTHER" id="PTHR10039">
    <property type="entry name" value="AMELOGENIN"/>
    <property type="match status" value="1"/>
</dbReference>
<dbReference type="InterPro" id="IPR056884">
    <property type="entry name" value="NPHP3-like_N"/>
</dbReference>
<evidence type="ECO:0000313" key="4">
    <source>
        <dbReference type="Proteomes" id="UP000307440"/>
    </source>
</evidence>
<dbReference type="PANTHER" id="PTHR10039:SF14">
    <property type="entry name" value="NACHT DOMAIN-CONTAINING PROTEIN"/>
    <property type="match status" value="1"/>
</dbReference>
<dbReference type="InterPro" id="IPR011990">
    <property type="entry name" value="TPR-like_helical_dom_sf"/>
</dbReference>
<evidence type="ECO:0000313" key="3">
    <source>
        <dbReference type="EMBL" id="TFK24759.1"/>
    </source>
</evidence>
<evidence type="ECO:0000256" key="1">
    <source>
        <dbReference type="ARBA" id="ARBA00022737"/>
    </source>
</evidence>
<dbReference type="InterPro" id="IPR027417">
    <property type="entry name" value="P-loop_NTPase"/>
</dbReference>
<keyword evidence="4" id="KW-1185">Reference proteome</keyword>
<sequence>MQKVFAKVNRSWKSLGKPEDSSKQVPKTVVDKAPLHTSPEVFKGASHNDLQDVNMNVASGDINQQINIFHVKGSQSTENEIQDALRRLPDPKQCTWDSSRACFSGTRQTHIDDMWAWINKSADSTGPREPTTQLYLVADAVGSGKSSLAHTISQQAHDRGHLVASFFFDQLNDQSTLANFLAVLIRGLCNVNDEVRAFVGGILAKDTSLALARPHRQFKEIVIPAATVLPFDRQFVLTVDALDEERDVVLLDIMRDLIPLLPLNFRTVATTRSEPRCMQHLQHQKHVYHCPHSLTGVLNHDDIAAFIRQRLSETDYGPGIPSDLVEDFVDKSEGVFLWASTVLNHLRNTFDPIDELRDILHSRSTHWVQDGEAAPKLDHLYSRILSKLKWTDTRFVTKYRTIVGAIATVKDPLSPSGLASLYEPAGITEGDVEKLCTLIRPLLRNYSAEHPHRHLQFIHLSVQEYLSERAPSPYRIHSDEHHQTLSRLSLLSIQHDLVPEKVPTLGYSNVDHKREVVISKRLIPRIPMESVSEHLLYSCLHLEEHTLSIPSENLDMLHLQLIRDVLAAKEQYILEATAALGKVINTVAMHNLTWRLPTGSPDRAMLSEKARLYQSMDRCLQSDSEWEEALSLAREATAIYRQIMSVDPSGDLELEMGWALQSLSQCLLEDWEPMEAMGINEEGVIIARRLAETRPSLITDMFQLLARLLCTQSDIHSRLDRHEEAVECRLEAVDLYRKLSASDPSTFQASLAWALRSLSTDFNRLERRSDAISAAREAVDISRQITIDPGPHLAHSLTNYARHLTVSGSHDQSIEVLGEAVDVYRRVAATDARYHAELVSALRKLTTQLDQAFRYDEAASIALDAIDMLRQISNSDPTTHNNSTLSTLLMNYAHFLSGAGKDTESIKPGEEGLCMARALAEADPRTYESDLAETLGNHSVHLSNCGRYDDAAGFMLEAAVTYRRLLVDGYNCEDNLAQALNCYAWNLAFLGREEEALGFVEESVDICRQLVATNICKPHELANYLHTLAHTLNALKRFDDALPAAKESITIYCGLSPREVALIDPRFLLDKFSESLDAYSKALKGSQQRGEIRDTVQEGIIAYRKLAGSDSGDTNQGLEDAIRLFEKVSVSSTYLGA</sequence>
<protein>
    <submittedName>
        <fullName evidence="3">TPR-like protein</fullName>
    </submittedName>
</protein>
<dbReference type="Proteomes" id="UP000307440">
    <property type="component" value="Unassembled WGS sequence"/>
</dbReference>
<accession>A0A5C3KVT7</accession>
<dbReference type="EMBL" id="ML210195">
    <property type="protein sequence ID" value="TFK24759.1"/>
    <property type="molecule type" value="Genomic_DNA"/>
</dbReference>